<feature type="transmembrane region" description="Helical" evidence="10">
    <location>
        <begin position="85"/>
        <end position="104"/>
    </location>
</feature>
<evidence type="ECO:0000256" key="7">
    <source>
        <dbReference type="ARBA" id="ARBA00032251"/>
    </source>
</evidence>
<dbReference type="PROSITE" id="PS50262">
    <property type="entry name" value="G_PROTEIN_RECEP_F1_2"/>
    <property type="match status" value="1"/>
</dbReference>
<feature type="transmembrane region" description="Helical" evidence="10">
    <location>
        <begin position="12"/>
        <end position="31"/>
    </location>
</feature>
<dbReference type="GO" id="GO:0016020">
    <property type="term" value="C:membrane"/>
    <property type="evidence" value="ECO:0007669"/>
    <property type="project" value="UniProtKB-SubCell"/>
</dbReference>
<dbReference type="Pfam" id="PF00001">
    <property type="entry name" value="7tm_1"/>
    <property type="match status" value="1"/>
</dbReference>
<keyword evidence="8" id="KW-0675">Receptor</keyword>
<dbReference type="STRING" id="6412.T1G1H2"/>
<feature type="transmembrane region" description="Helical" evidence="10">
    <location>
        <begin position="172"/>
        <end position="198"/>
    </location>
</feature>
<feature type="transmembrane region" description="Helical" evidence="10">
    <location>
        <begin position="244"/>
        <end position="262"/>
    </location>
</feature>
<keyword evidence="4 8" id="KW-0812">Transmembrane</keyword>
<dbReference type="OrthoDB" id="5987936at2759"/>
<evidence type="ECO:0000256" key="2">
    <source>
        <dbReference type="ARBA" id="ARBA00004370"/>
    </source>
</evidence>
<dbReference type="RefSeq" id="XP_009012411.1">
    <property type="nucleotide sequence ID" value="XM_009014163.1"/>
</dbReference>
<dbReference type="SMART" id="SM01381">
    <property type="entry name" value="7TM_GPCR_Srsx"/>
    <property type="match status" value="1"/>
</dbReference>
<evidence type="ECO:0000313" key="12">
    <source>
        <dbReference type="EMBL" id="ESO09318.1"/>
    </source>
</evidence>
<dbReference type="InParanoid" id="T1G1H2"/>
<keyword evidence="5 10" id="KW-1133">Transmembrane helix</keyword>
<keyword evidence="8" id="KW-0807">Transducer</keyword>
<dbReference type="GO" id="GO:0004997">
    <property type="term" value="F:thyrotropin-releasing hormone receptor activity"/>
    <property type="evidence" value="ECO:0007669"/>
    <property type="project" value="InterPro"/>
</dbReference>
<evidence type="ECO:0000256" key="9">
    <source>
        <dbReference type="SAM" id="MobiDB-lite"/>
    </source>
</evidence>
<dbReference type="CTD" id="20214920"/>
<proteinExistence type="inferred from homology"/>
<reference evidence="14" key="1">
    <citation type="submission" date="2012-12" db="EMBL/GenBank/DDBJ databases">
        <authorList>
            <person name="Hellsten U."/>
            <person name="Grimwood J."/>
            <person name="Chapman J.A."/>
            <person name="Shapiro H."/>
            <person name="Aerts A."/>
            <person name="Otillar R.P."/>
            <person name="Terry A.Y."/>
            <person name="Boore J.L."/>
            <person name="Simakov O."/>
            <person name="Marletaz F."/>
            <person name="Cho S.-J."/>
            <person name="Edsinger-Gonzales E."/>
            <person name="Havlak P."/>
            <person name="Kuo D.-H."/>
            <person name="Larsson T."/>
            <person name="Lv J."/>
            <person name="Arendt D."/>
            <person name="Savage R."/>
            <person name="Osoegawa K."/>
            <person name="de Jong P."/>
            <person name="Lindberg D.R."/>
            <person name="Seaver E.C."/>
            <person name="Weisblat D.A."/>
            <person name="Putnam N.H."/>
            <person name="Grigoriev I.V."/>
            <person name="Rokhsar D.S."/>
        </authorList>
    </citation>
    <scope>NUCLEOTIDE SEQUENCE</scope>
</reference>
<feature type="transmembrane region" description="Helical" evidence="10">
    <location>
        <begin position="43"/>
        <end position="65"/>
    </location>
</feature>
<evidence type="ECO:0000256" key="4">
    <source>
        <dbReference type="ARBA" id="ARBA00022692"/>
    </source>
</evidence>
<dbReference type="InterPro" id="IPR000276">
    <property type="entry name" value="GPCR_Rhodpsn"/>
</dbReference>
<organism evidence="13 14">
    <name type="scientific">Helobdella robusta</name>
    <name type="common">Californian leech</name>
    <dbReference type="NCBI Taxonomy" id="6412"/>
    <lineage>
        <taxon>Eukaryota</taxon>
        <taxon>Metazoa</taxon>
        <taxon>Spiralia</taxon>
        <taxon>Lophotrochozoa</taxon>
        <taxon>Annelida</taxon>
        <taxon>Clitellata</taxon>
        <taxon>Hirudinea</taxon>
        <taxon>Rhynchobdellida</taxon>
        <taxon>Glossiphoniidae</taxon>
        <taxon>Helobdella</taxon>
    </lineage>
</organism>
<dbReference type="SUPFAM" id="SSF81321">
    <property type="entry name" value="Family A G protein-coupled receptor-like"/>
    <property type="match status" value="1"/>
</dbReference>
<dbReference type="PROSITE" id="PS00237">
    <property type="entry name" value="G_PROTEIN_RECEP_F1_1"/>
    <property type="match status" value="1"/>
</dbReference>
<dbReference type="Gene3D" id="1.20.1070.10">
    <property type="entry name" value="Rhodopsin 7-helix transmembrane proteins"/>
    <property type="match status" value="1"/>
</dbReference>
<gene>
    <name evidence="13" type="primary">20214920</name>
    <name evidence="12" type="ORF">HELRODRAFT_73674</name>
</gene>
<evidence type="ECO:0000256" key="10">
    <source>
        <dbReference type="SAM" id="Phobius"/>
    </source>
</evidence>
<feature type="compositionally biased region" description="Low complexity" evidence="9">
    <location>
        <begin position="219"/>
        <end position="229"/>
    </location>
</feature>
<dbReference type="Proteomes" id="UP000015101">
    <property type="component" value="Unassembled WGS sequence"/>
</dbReference>
<accession>T1G1H2</accession>
<evidence type="ECO:0000256" key="3">
    <source>
        <dbReference type="ARBA" id="ARBA00018873"/>
    </source>
</evidence>
<reference evidence="12 14" key="2">
    <citation type="journal article" date="2013" name="Nature">
        <title>Insights into bilaterian evolution from three spiralian genomes.</title>
        <authorList>
            <person name="Simakov O."/>
            <person name="Marletaz F."/>
            <person name="Cho S.J."/>
            <person name="Edsinger-Gonzales E."/>
            <person name="Havlak P."/>
            <person name="Hellsten U."/>
            <person name="Kuo D.H."/>
            <person name="Larsson T."/>
            <person name="Lv J."/>
            <person name="Arendt D."/>
            <person name="Savage R."/>
            <person name="Osoegawa K."/>
            <person name="de Jong P."/>
            <person name="Grimwood J."/>
            <person name="Chapman J.A."/>
            <person name="Shapiro H."/>
            <person name="Aerts A."/>
            <person name="Otillar R.P."/>
            <person name="Terry A.Y."/>
            <person name="Boore J.L."/>
            <person name="Grigoriev I.V."/>
            <person name="Lindberg D.R."/>
            <person name="Seaver E.C."/>
            <person name="Weisblat D.A."/>
            <person name="Putnam N.H."/>
            <person name="Rokhsar D.S."/>
        </authorList>
    </citation>
    <scope>NUCLEOTIDE SEQUENCE</scope>
</reference>
<dbReference type="EMBL" id="KB095959">
    <property type="protein sequence ID" value="ESO09318.1"/>
    <property type="molecule type" value="Genomic_DNA"/>
</dbReference>
<evidence type="ECO:0000256" key="1">
    <source>
        <dbReference type="ARBA" id="ARBA00004100"/>
    </source>
</evidence>
<name>T1G1H2_HELRO</name>
<dbReference type="PRINTS" id="PR01846">
    <property type="entry name" value="TRHRFAMILY"/>
</dbReference>
<dbReference type="HOGENOM" id="CLU_009579_6_5_1"/>
<comment type="function">
    <text evidence="1">Receptor for thyrotropin-releasing hormone (TRH). Upon ligand binding, this G-protein-coupled receptor triggers activation of the phosphatidylinositol (IP3)-calcium-protein kinase C (PKC) pathway.</text>
</comment>
<comment type="similarity">
    <text evidence="8">Belongs to the G-protein coupled receptor 1 family.</text>
</comment>
<dbReference type="OMA" id="MCIYLNS"/>
<evidence type="ECO:0000313" key="13">
    <source>
        <dbReference type="EnsemblMetazoa" id="HelroP73674"/>
    </source>
</evidence>
<feature type="domain" description="G-protein coupled receptors family 1 profile" evidence="11">
    <location>
        <begin position="23"/>
        <end position="299"/>
    </location>
</feature>
<keyword evidence="8" id="KW-0297">G-protein coupled receptor</keyword>
<protein>
    <recommendedName>
        <fullName evidence="3">Thyrotropin-releasing hormone receptor</fullName>
    </recommendedName>
    <alternativeName>
        <fullName evidence="7">Thyroliberin receptor</fullName>
    </alternativeName>
</protein>
<comment type="subcellular location">
    <subcellularLocation>
        <location evidence="2">Membrane</location>
    </subcellularLocation>
</comment>
<dbReference type="KEGG" id="hro:HELRODRAFT_73674"/>
<dbReference type="InterPro" id="IPR017452">
    <property type="entry name" value="GPCR_Rhodpsn_7TM"/>
</dbReference>
<dbReference type="EMBL" id="AMQM01002933">
    <property type="status" value="NOT_ANNOTATED_CDS"/>
    <property type="molecule type" value="Genomic_DNA"/>
</dbReference>
<sequence length="356" mass="40912">YSNSYRLVGSLLVGSIFMVGLMGNIMVVIVVSRWKSMHTPTNCYLVSLAVADLLLLIFACPPTIVDFFNIVDDYVFGRVACKSMVFAQYLAINLGSLSITAFTVERFAAICHPILTHRFCTVERALRILACLWLFGLAYCSPWLFLADTKQSTYDDGTMTEECTFKIARNHYFIYFMADLIVFYLLPLITSVLLYVLIARRLYRGAGMRASDRSDNKNDNNTSSHNSNNTIAHKQTTFANRNRVIKMLAIVVLMFAVLWLPYRAYVVYNSLATPLYCRWTLLTVRIMVYANSSINPILYSAMSSKFRRAFICLLSFRSKRFHQQQQLLQQRQQLQSLQAYERQMHNKRLSACLNPL</sequence>
<feature type="transmembrane region" description="Helical" evidence="10">
    <location>
        <begin position="282"/>
        <end position="301"/>
    </location>
</feature>
<dbReference type="GeneID" id="20214920"/>
<dbReference type="AlphaFoldDB" id="T1G1H2"/>
<evidence type="ECO:0000256" key="6">
    <source>
        <dbReference type="ARBA" id="ARBA00023136"/>
    </source>
</evidence>
<feature type="transmembrane region" description="Helical" evidence="10">
    <location>
        <begin position="125"/>
        <end position="146"/>
    </location>
</feature>
<evidence type="ECO:0000256" key="8">
    <source>
        <dbReference type="RuleBase" id="RU000688"/>
    </source>
</evidence>
<reference evidence="13" key="3">
    <citation type="submission" date="2015-06" db="UniProtKB">
        <authorList>
            <consortium name="EnsemblMetazoa"/>
        </authorList>
    </citation>
    <scope>IDENTIFICATION</scope>
</reference>
<evidence type="ECO:0000256" key="5">
    <source>
        <dbReference type="ARBA" id="ARBA00022989"/>
    </source>
</evidence>
<dbReference type="PANTHER" id="PTHR46061:SF3">
    <property type="entry name" value="THYROTROPIN-RELEASING HORMONE RECEPTOR"/>
    <property type="match status" value="1"/>
</dbReference>
<dbReference type="PRINTS" id="PR00751">
    <property type="entry name" value="THYROLIBRINR"/>
</dbReference>
<dbReference type="EnsemblMetazoa" id="HelroT73674">
    <property type="protein sequence ID" value="HelroP73674"/>
    <property type="gene ID" value="HelroG73674"/>
</dbReference>
<dbReference type="PRINTS" id="PR00237">
    <property type="entry name" value="GPCRRHODOPSN"/>
</dbReference>
<keyword evidence="14" id="KW-1185">Reference proteome</keyword>
<dbReference type="FunCoup" id="T1G1H2">
    <property type="interactions" value="57"/>
</dbReference>
<evidence type="ECO:0000259" key="11">
    <source>
        <dbReference type="PROSITE" id="PS50262"/>
    </source>
</evidence>
<keyword evidence="6 10" id="KW-0472">Membrane</keyword>
<dbReference type="PANTHER" id="PTHR46061">
    <property type="entry name" value="THYROTROPIN-RELEASING HORMONE RECEPTOR"/>
    <property type="match status" value="1"/>
</dbReference>
<feature type="region of interest" description="Disordered" evidence="9">
    <location>
        <begin position="209"/>
        <end position="229"/>
    </location>
</feature>
<dbReference type="EMBL" id="AMQM01002934">
    <property type="status" value="NOT_ANNOTATED_CDS"/>
    <property type="molecule type" value="Genomic_DNA"/>
</dbReference>
<evidence type="ECO:0000313" key="14">
    <source>
        <dbReference type="Proteomes" id="UP000015101"/>
    </source>
</evidence>
<dbReference type="eggNOG" id="KOG3656">
    <property type="taxonomic scope" value="Eukaryota"/>
</dbReference>
<dbReference type="InterPro" id="IPR002120">
    <property type="entry name" value="TRH_rcpt_1"/>
</dbReference>